<organism evidence="1 2">
    <name type="scientific">Pleurodeles waltl</name>
    <name type="common">Iberian ribbed newt</name>
    <dbReference type="NCBI Taxonomy" id="8319"/>
    <lineage>
        <taxon>Eukaryota</taxon>
        <taxon>Metazoa</taxon>
        <taxon>Chordata</taxon>
        <taxon>Craniata</taxon>
        <taxon>Vertebrata</taxon>
        <taxon>Euteleostomi</taxon>
        <taxon>Amphibia</taxon>
        <taxon>Batrachia</taxon>
        <taxon>Caudata</taxon>
        <taxon>Salamandroidea</taxon>
        <taxon>Salamandridae</taxon>
        <taxon>Pleurodelinae</taxon>
        <taxon>Pleurodeles</taxon>
    </lineage>
</organism>
<keyword evidence="2" id="KW-1185">Reference proteome</keyword>
<name>A0AAV7VLA0_PLEWA</name>
<evidence type="ECO:0000313" key="1">
    <source>
        <dbReference type="EMBL" id="KAJ1201552.1"/>
    </source>
</evidence>
<sequence length="169" mass="18307">MWSWPPGKTIYAPAPTPGPAASVQCFSSVWAYKLAVRRLHHLRSSRWWSSVVGGSLRFTPGASWDSRPTHRTPEDTHTLSAPVEVRTLGVGEEKPSRTPTGSSQPLLNSQAAWQGWGAKRRTQAAVDCCPASRARMATPTGLFVHGDLASVDGQPRVPLPDFLSCSECS</sequence>
<reference evidence="1" key="1">
    <citation type="journal article" date="2022" name="bioRxiv">
        <title>Sequencing and chromosome-scale assembly of the giantPleurodeles waltlgenome.</title>
        <authorList>
            <person name="Brown T."/>
            <person name="Elewa A."/>
            <person name="Iarovenko S."/>
            <person name="Subramanian E."/>
            <person name="Araus A.J."/>
            <person name="Petzold A."/>
            <person name="Susuki M."/>
            <person name="Suzuki K.-i.T."/>
            <person name="Hayashi T."/>
            <person name="Toyoda A."/>
            <person name="Oliveira C."/>
            <person name="Osipova E."/>
            <person name="Leigh N.D."/>
            <person name="Simon A."/>
            <person name="Yun M.H."/>
        </authorList>
    </citation>
    <scope>NUCLEOTIDE SEQUENCE</scope>
    <source>
        <strain evidence="1">20211129_DDA</strain>
        <tissue evidence="1">Liver</tissue>
    </source>
</reference>
<dbReference type="Proteomes" id="UP001066276">
    <property type="component" value="Chromosome 2_1"/>
</dbReference>
<gene>
    <name evidence="1" type="ORF">NDU88_005360</name>
</gene>
<comment type="caution">
    <text evidence="1">The sequence shown here is derived from an EMBL/GenBank/DDBJ whole genome shotgun (WGS) entry which is preliminary data.</text>
</comment>
<accession>A0AAV7VLA0</accession>
<proteinExistence type="predicted"/>
<evidence type="ECO:0000313" key="2">
    <source>
        <dbReference type="Proteomes" id="UP001066276"/>
    </source>
</evidence>
<protein>
    <submittedName>
        <fullName evidence="1">Uncharacterized protein</fullName>
    </submittedName>
</protein>
<dbReference type="EMBL" id="JANPWB010000003">
    <property type="protein sequence ID" value="KAJ1201552.1"/>
    <property type="molecule type" value="Genomic_DNA"/>
</dbReference>
<dbReference type="AlphaFoldDB" id="A0AAV7VLA0"/>